<organism evidence="1 2">
    <name type="scientific">Caulobacter segnis</name>
    <dbReference type="NCBI Taxonomy" id="88688"/>
    <lineage>
        <taxon>Bacteria</taxon>
        <taxon>Pseudomonadati</taxon>
        <taxon>Pseudomonadota</taxon>
        <taxon>Alphaproteobacteria</taxon>
        <taxon>Caulobacterales</taxon>
        <taxon>Caulobacteraceae</taxon>
        <taxon>Caulobacter</taxon>
    </lineage>
</organism>
<dbReference type="Proteomes" id="UP001057520">
    <property type="component" value="Chromosome"/>
</dbReference>
<keyword evidence="2" id="KW-1185">Reference proteome</keyword>
<dbReference type="InterPro" id="IPR007948">
    <property type="entry name" value="DUF736"/>
</dbReference>
<evidence type="ECO:0000313" key="2">
    <source>
        <dbReference type="Proteomes" id="UP001057520"/>
    </source>
</evidence>
<sequence>MSTVMGYLTLNTETGAYKGPLHTLNIRTEIDVLPVRAKASSAHPDYRVVASGIDVGAGWDNIGQVSGEKYVSLTLAHPDLGPRAYKVNLGRAAGQDDDSVFAMIWNPEG</sequence>
<proteinExistence type="predicted"/>
<name>A0ABY4ZRP4_9CAUL</name>
<dbReference type="Pfam" id="PF05284">
    <property type="entry name" value="DUF736"/>
    <property type="match status" value="1"/>
</dbReference>
<accession>A0ABY4ZRP4</accession>
<reference evidence="1 2" key="1">
    <citation type="submission" date="2022-04" db="EMBL/GenBank/DDBJ databases">
        <title>Genome sequence of soybean root-associated Caulobacter segnis RL271.</title>
        <authorList>
            <person name="Longley R."/>
            <person name="Bonito G."/>
            <person name="Trigodet F."/>
            <person name="Crosson S."/>
            <person name="Fiebig A."/>
        </authorList>
    </citation>
    <scope>NUCLEOTIDE SEQUENCE [LARGE SCALE GENOMIC DNA]</scope>
    <source>
        <strain evidence="1 2">RL271</strain>
    </source>
</reference>
<dbReference type="EMBL" id="CP096040">
    <property type="protein sequence ID" value="USQ95261.1"/>
    <property type="molecule type" value="Genomic_DNA"/>
</dbReference>
<gene>
    <name evidence="1" type="ORF">MZV50_22365</name>
</gene>
<evidence type="ECO:0000313" key="1">
    <source>
        <dbReference type="EMBL" id="USQ95261.1"/>
    </source>
</evidence>
<protein>
    <submittedName>
        <fullName evidence="1">DUF736 domain-containing protein</fullName>
    </submittedName>
</protein>